<proteinExistence type="predicted"/>
<accession>A0AAE0ZJM9</accession>
<gene>
    <name evidence="1" type="ORF">RRG08_037857</name>
</gene>
<keyword evidence="2" id="KW-1185">Reference proteome</keyword>
<dbReference type="AlphaFoldDB" id="A0AAE0ZJM9"/>
<evidence type="ECO:0000313" key="1">
    <source>
        <dbReference type="EMBL" id="KAK3770664.1"/>
    </source>
</evidence>
<comment type="caution">
    <text evidence="1">The sequence shown here is derived from an EMBL/GenBank/DDBJ whole genome shotgun (WGS) entry which is preliminary data.</text>
</comment>
<organism evidence="1 2">
    <name type="scientific">Elysia crispata</name>
    <name type="common">lettuce slug</name>
    <dbReference type="NCBI Taxonomy" id="231223"/>
    <lineage>
        <taxon>Eukaryota</taxon>
        <taxon>Metazoa</taxon>
        <taxon>Spiralia</taxon>
        <taxon>Lophotrochozoa</taxon>
        <taxon>Mollusca</taxon>
        <taxon>Gastropoda</taxon>
        <taxon>Heterobranchia</taxon>
        <taxon>Euthyneura</taxon>
        <taxon>Panpulmonata</taxon>
        <taxon>Sacoglossa</taxon>
        <taxon>Placobranchoidea</taxon>
        <taxon>Plakobranchidae</taxon>
        <taxon>Elysia</taxon>
    </lineage>
</organism>
<protein>
    <submittedName>
        <fullName evidence="1">Uncharacterized protein</fullName>
    </submittedName>
</protein>
<evidence type="ECO:0000313" key="2">
    <source>
        <dbReference type="Proteomes" id="UP001283361"/>
    </source>
</evidence>
<reference evidence="1" key="1">
    <citation type="journal article" date="2023" name="G3 (Bethesda)">
        <title>A reference genome for the long-term kleptoplast-retaining sea slug Elysia crispata morphotype clarki.</title>
        <authorList>
            <person name="Eastman K.E."/>
            <person name="Pendleton A.L."/>
            <person name="Shaikh M.A."/>
            <person name="Suttiyut T."/>
            <person name="Ogas R."/>
            <person name="Tomko P."/>
            <person name="Gavelis G."/>
            <person name="Widhalm J.R."/>
            <person name="Wisecaver J.H."/>
        </authorList>
    </citation>
    <scope>NUCLEOTIDE SEQUENCE</scope>
    <source>
        <strain evidence="1">ECLA1</strain>
    </source>
</reference>
<sequence length="162" mass="17809">MHIRALLLNPPIRNVCAPEPESLVKIIVMATLTLLDPPVDSEPIHNSHWPIMPRAVSEPFCVLSHSRSLGSPRSLFVYVCWLSVYCFLPDLLLGSGQYTVLEDQQLLLVSAPNTFSTSAHGRDEMAAAPINSHGRWLLVQGGANSKHISRVPAEPKRRATLG</sequence>
<dbReference type="Proteomes" id="UP001283361">
    <property type="component" value="Unassembled WGS sequence"/>
</dbReference>
<dbReference type="EMBL" id="JAWDGP010003792">
    <property type="protein sequence ID" value="KAK3770664.1"/>
    <property type="molecule type" value="Genomic_DNA"/>
</dbReference>
<name>A0AAE0ZJM9_9GAST</name>